<gene>
    <name evidence="6" type="ORF">C5T88_03550</name>
</gene>
<dbReference type="SMART" id="SM00382">
    <property type="entry name" value="AAA"/>
    <property type="match status" value="1"/>
</dbReference>
<dbReference type="Proteomes" id="UP000239250">
    <property type="component" value="Chromosome"/>
</dbReference>
<organism evidence="6 7">
    <name type="scientific">Williamsoniiplasma luminosum</name>
    <dbReference type="NCBI Taxonomy" id="214888"/>
    <lineage>
        <taxon>Bacteria</taxon>
        <taxon>Bacillati</taxon>
        <taxon>Mycoplasmatota</taxon>
        <taxon>Mollicutes</taxon>
        <taxon>Entomoplasmatales</taxon>
        <taxon>Williamsoniiplasma</taxon>
    </lineage>
</organism>
<dbReference type="PANTHER" id="PTHR42711">
    <property type="entry name" value="ABC TRANSPORTER ATP-BINDING PROTEIN"/>
    <property type="match status" value="1"/>
</dbReference>
<evidence type="ECO:0000256" key="4">
    <source>
        <dbReference type="ARBA" id="ARBA00022840"/>
    </source>
</evidence>
<accession>A0A2S0NKU4</accession>
<dbReference type="InterPro" id="IPR003593">
    <property type="entry name" value="AAA+_ATPase"/>
</dbReference>
<dbReference type="PROSITE" id="PS00211">
    <property type="entry name" value="ABC_TRANSPORTER_1"/>
    <property type="match status" value="1"/>
</dbReference>
<keyword evidence="2" id="KW-0813">Transport</keyword>
<sequence length="262" mass="29789">MILTTQKILTIQNLTKKFKNGAGVNQVSFAIDKGKIVGFIGDNGAGKTTTIKLIFGEYKKDKGDVLVDGIAHEKKEALQKISFFPDQNSYPKHYKIKKYAYYSASLKGIDKKEVDKIYFELLKALNLEEFAKSKFDELSAGMQKRALLLATLVTDPELIILDEPTSNLDVKSRIEFLEVLKFLAEKRNTTIVITSHNIDELSSLINEVIIIKDGEIQYQNAFDPAKENLRNVYNEHVDSEKSSIQYKRIEDIFREKEGENNA</sequence>
<comment type="similarity">
    <text evidence="1">Belongs to the ABC transporter superfamily.</text>
</comment>
<keyword evidence="4 6" id="KW-0067">ATP-binding</keyword>
<protein>
    <submittedName>
        <fullName evidence="6">ABC transporter ATP-binding protein</fullName>
    </submittedName>
</protein>
<dbReference type="SUPFAM" id="SSF52540">
    <property type="entry name" value="P-loop containing nucleoside triphosphate hydrolases"/>
    <property type="match status" value="1"/>
</dbReference>
<dbReference type="GO" id="GO:0016887">
    <property type="term" value="F:ATP hydrolysis activity"/>
    <property type="evidence" value="ECO:0007669"/>
    <property type="project" value="InterPro"/>
</dbReference>
<dbReference type="PROSITE" id="PS50893">
    <property type="entry name" value="ABC_TRANSPORTER_2"/>
    <property type="match status" value="1"/>
</dbReference>
<dbReference type="PANTHER" id="PTHR42711:SF5">
    <property type="entry name" value="ABC TRANSPORTER ATP-BINDING PROTEIN NATA"/>
    <property type="match status" value="1"/>
</dbReference>
<evidence type="ECO:0000313" key="7">
    <source>
        <dbReference type="Proteomes" id="UP000239250"/>
    </source>
</evidence>
<evidence type="ECO:0000256" key="3">
    <source>
        <dbReference type="ARBA" id="ARBA00022741"/>
    </source>
</evidence>
<evidence type="ECO:0000259" key="5">
    <source>
        <dbReference type="PROSITE" id="PS50893"/>
    </source>
</evidence>
<evidence type="ECO:0000313" key="6">
    <source>
        <dbReference type="EMBL" id="AVP49622.1"/>
    </source>
</evidence>
<dbReference type="InterPro" id="IPR003439">
    <property type="entry name" value="ABC_transporter-like_ATP-bd"/>
</dbReference>
<dbReference type="CDD" id="cd03230">
    <property type="entry name" value="ABC_DR_subfamily_A"/>
    <property type="match status" value="1"/>
</dbReference>
<name>A0A2S0NKU4_9MOLU</name>
<evidence type="ECO:0000256" key="2">
    <source>
        <dbReference type="ARBA" id="ARBA00022448"/>
    </source>
</evidence>
<proteinExistence type="inferred from homology"/>
<dbReference type="InterPro" id="IPR050763">
    <property type="entry name" value="ABC_transporter_ATP-binding"/>
</dbReference>
<evidence type="ECO:0000256" key="1">
    <source>
        <dbReference type="ARBA" id="ARBA00005417"/>
    </source>
</evidence>
<dbReference type="Gene3D" id="3.40.50.300">
    <property type="entry name" value="P-loop containing nucleotide triphosphate hydrolases"/>
    <property type="match status" value="1"/>
</dbReference>
<dbReference type="AlphaFoldDB" id="A0A2S0NKU4"/>
<dbReference type="InterPro" id="IPR027417">
    <property type="entry name" value="P-loop_NTPase"/>
</dbReference>
<dbReference type="InterPro" id="IPR017871">
    <property type="entry name" value="ABC_transporter-like_CS"/>
</dbReference>
<reference evidence="7" key="1">
    <citation type="submission" date="2018-02" db="EMBL/GenBank/DDBJ databases">
        <title>Firefly genomes illuminate parallel origins of bioluminescence in beetles.</title>
        <authorList>
            <person name="Fallon T.R."/>
            <person name="Lower S.E.S."/>
            <person name="Behringer M."/>
            <person name="Weng J.-K."/>
        </authorList>
    </citation>
    <scope>NUCLEOTIDE SEQUENCE [LARGE SCALE GENOMIC DNA]</scope>
</reference>
<feature type="domain" description="ABC transporter" evidence="5">
    <location>
        <begin position="9"/>
        <end position="238"/>
    </location>
</feature>
<dbReference type="Pfam" id="PF00005">
    <property type="entry name" value="ABC_tran"/>
    <property type="match status" value="1"/>
</dbReference>
<dbReference type="EMBL" id="CP027019">
    <property type="protein sequence ID" value="AVP49622.1"/>
    <property type="molecule type" value="Genomic_DNA"/>
</dbReference>
<keyword evidence="3" id="KW-0547">Nucleotide-binding</keyword>
<dbReference type="GO" id="GO:0005524">
    <property type="term" value="F:ATP binding"/>
    <property type="evidence" value="ECO:0007669"/>
    <property type="project" value="UniProtKB-KW"/>
</dbReference>